<organism evidence="2">
    <name type="scientific">marine sediment metagenome</name>
    <dbReference type="NCBI Taxonomy" id="412755"/>
    <lineage>
        <taxon>unclassified sequences</taxon>
        <taxon>metagenomes</taxon>
        <taxon>ecological metagenomes</taxon>
    </lineage>
</organism>
<dbReference type="EMBL" id="LAZR01001051">
    <property type="protein sequence ID" value="KKN51705.1"/>
    <property type="molecule type" value="Genomic_DNA"/>
</dbReference>
<dbReference type="AlphaFoldDB" id="A0A0F9R537"/>
<gene>
    <name evidence="2" type="ORF">LCGC14_0619920</name>
</gene>
<evidence type="ECO:0000313" key="2">
    <source>
        <dbReference type="EMBL" id="KKN51705.1"/>
    </source>
</evidence>
<name>A0A0F9R537_9ZZZZ</name>
<comment type="caution">
    <text evidence="2">The sequence shown here is derived from an EMBL/GenBank/DDBJ whole genome shotgun (WGS) entry which is preliminary data.</text>
</comment>
<protein>
    <submittedName>
        <fullName evidence="2">Uncharacterized protein</fullName>
    </submittedName>
</protein>
<evidence type="ECO:0000256" key="1">
    <source>
        <dbReference type="SAM" id="MobiDB-lite"/>
    </source>
</evidence>
<proteinExistence type="predicted"/>
<feature type="region of interest" description="Disordered" evidence="1">
    <location>
        <begin position="1"/>
        <end position="23"/>
    </location>
</feature>
<sequence length="255" mass="26922">MADITQRNSGAVDDSGKVNWRGDQVSVPQGGQSIYKSSSIQLAQLGSRKVVGDRVFSYAKCFTGATAIGAGDIVENQSEFLEATGGGTNASGGKTFTFYAATAIAKDTYAEGYLNVVTAGHFYRIKSHAAIAKTTVGTLILYDPIVVDEESAAQYAIQQNQYLNTIEATTGNNTLPVGVSPIALTTADYYWLQTWGPCNVKCAAATKGDLMVTDVTGQAIAFDNKSSGTAYPIIGHMMMDATASEYGVMFLTIAP</sequence>
<reference evidence="2" key="1">
    <citation type="journal article" date="2015" name="Nature">
        <title>Complex archaea that bridge the gap between prokaryotes and eukaryotes.</title>
        <authorList>
            <person name="Spang A."/>
            <person name="Saw J.H."/>
            <person name="Jorgensen S.L."/>
            <person name="Zaremba-Niedzwiedzka K."/>
            <person name="Martijn J."/>
            <person name="Lind A.E."/>
            <person name="van Eijk R."/>
            <person name="Schleper C."/>
            <person name="Guy L."/>
            <person name="Ettema T.J."/>
        </authorList>
    </citation>
    <scope>NUCLEOTIDE SEQUENCE</scope>
</reference>
<accession>A0A0F9R537</accession>